<name>A0A645GZ38_9ZZZZ</name>
<evidence type="ECO:0000256" key="1">
    <source>
        <dbReference type="SAM" id="MobiDB-lite"/>
    </source>
</evidence>
<sequence>MLVDRRILQQDRRRVQHHAEVEAASGQKQPPADQPDADGKALLQVFVDRPQLHIVEEFQEHEQHDRQRQHRGQPEQQHGASVVIRFARHRDVADRAEERGEERNGDRPPLHPPPGEKVIFGVLLFLAEPAAEREAQQQIERNDEVVDSSHRSDPFPARQPMYSSSPAAESSRRNAVSRSADIRPTGERIGPTSIPANFMKVLIETSP</sequence>
<feature type="compositionally biased region" description="Basic and acidic residues" evidence="1">
    <location>
        <begin position="1"/>
        <end position="21"/>
    </location>
</feature>
<feature type="region of interest" description="Disordered" evidence="1">
    <location>
        <begin position="133"/>
        <end position="194"/>
    </location>
</feature>
<feature type="region of interest" description="Disordered" evidence="1">
    <location>
        <begin position="58"/>
        <end position="115"/>
    </location>
</feature>
<feature type="region of interest" description="Disordered" evidence="1">
    <location>
        <begin position="1"/>
        <end position="41"/>
    </location>
</feature>
<comment type="caution">
    <text evidence="2">The sequence shown here is derived from an EMBL/GenBank/DDBJ whole genome shotgun (WGS) entry which is preliminary data.</text>
</comment>
<feature type="compositionally biased region" description="Polar residues" evidence="1">
    <location>
        <begin position="161"/>
        <end position="177"/>
    </location>
</feature>
<gene>
    <name evidence="2" type="ORF">SDC9_178796</name>
</gene>
<feature type="compositionally biased region" description="Basic and acidic residues" evidence="1">
    <location>
        <begin position="133"/>
        <end position="153"/>
    </location>
</feature>
<proteinExistence type="predicted"/>
<accession>A0A645GZ38</accession>
<feature type="compositionally biased region" description="Basic and acidic residues" evidence="1">
    <location>
        <begin position="89"/>
        <end position="109"/>
    </location>
</feature>
<organism evidence="2">
    <name type="scientific">bioreactor metagenome</name>
    <dbReference type="NCBI Taxonomy" id="1076179"/>
    <lineage>
        <taxon>unclassified sequences</taxon>
        <taxon>metagenomes</taxon>
        <taxon>ecological metagenomes</taxon>
    </lineage>
</organism>
<reference evidence="2" key="1">
    <citation type="submission" date="2019-08" db="EMBL/GenBank/DDBJ databases">
        <authorList>
            <person name="Kucharzyk K."/>
            <person name="Murdoch R.W."/>
            <person name="Higgins S."/>
            <person name="Loffler F."/>
        </authorList>
    </citation>
    <scope>NUCLEOTIDE SEQUENCE</scope>
</reference>
<dbReference type="EMBL" id="VSSQ01082809">
    <property type="protein sequence ID" value="MPN31322.1"/>
    <property type="molecule type" value="Genomic_DNA"/>
</dbReference>
<evidence type="ECO:0000313" key="2">
    <source>
        <dbReference type="EMBL" id="MPN31322.1"/>
    </source>
</evidence>
<protein>
    <submittedName>
        <fullName evidence="2">Uncharacterized protein</fullName>
    </submittedName>
</protein>
<dbReference type="AlphaFoldDB" id="A0A645GZ38"/>